<name>A0AAV3A7A5_PYXAD</name>
<evidence type="ECO:0000256" key="8">
    <source>
        <dbReference type="ARBA" id="ARBA00023273"/>
    </source>
</evidence>
<evidence type="ECO:0000313" key="13">
    <source>
        <dbReference type="Proteomes" id="UP001181693"/>
    </source>
</evidence>
<dbReference type="Gene3D" id="1.20.1520.10">
    <property type="entry name" value="ADP-ribosylation factor-like 2-binding protein, domain"/>
    <property type="match status" value="1"/>
</dbReference>
<protein>
    <recommendedName>
        <fullName evidence="4">Cilia- and flagella-associated protein 36</fullName>
    </recommendedName>
    <alternativeName>
        <fullName evidence="9">Coiled-coil domain-containing protein 104</fullName>
    </alternativeName>
</protein>
<evidence type="ECO:0000256" key="3">
    <source>
        <dbReference type="ARBA" id="ARBA00007460"/>
    </source>
</evidence>
<sequence length="277" mass="32157">MFPQVEKLLQGHLNEIGIKEEQFHEACTAPFARSPEVQNILQPVLAVEDFVNFKEMMLQKNIELQLHAIQIIQQRNGVLPECLQNGTDIISDLEQQEMRLLTEALRISKEEYELEQLRRTERKTASLIDNPSKTSITAAVTTTQKETLYLESKKEPLKIEEHPYKSSATQVKELSSTEAAEAWMEQARKEAGIKGSATSLTQVEKEQLRERAEYLKKRRAELLSRKQDSKKKTHIPEECKEKAQCSRQEKEMDEEEKKNLQRRKQLAEKLKEEVINK</sequence>
<dbReference type="InterPro" id="IPR042541">
    <property type="entry name" value="BART_sf"/>
</dbReference>
<evidence type="ECO:0000256" key="7">
    <source>
        <dbReference type="ARBA" id="ARBA00023069"/>
    </source>
</evidence>
<evidence type="ECO:0000256" key="6">
    <source>
        <dbReference type="ARBA" id="ARBA00023054"/>
    </source>
</evidence>
<evidence type="ECO:0000256" key="4">
    <source>
        <dbReference type="ARBA" id="ARBA00021815"/>
    </source>
</evidence>
<accession>A0AAV3A7A5</accession>
<comment type="subcellular location">
    <subcellularLocation>
        <location evidence="1">Cell projection</location>
        <location evidence="1">Cilium</location>
    </subcellularLocation>
    <subcellularLocation>
        <location evidence="2">Cytoplasm</location>
    </subcellularLocation>
</comment>
<dbReference type="Pfam" id="PF11527">
    <property type="entry name" value="ARL2_Bind_BART"/>
    <property type="match status" value="1"/>
</dbReference>
<comment type="similarity">
    <text evidence="3">Belongs to the CFAP36 family.</text>
</comment>
<evidence type="ECO:0000256" key="5">
    <source>
        <dbReference type="ARBA" id="ARBA00022490"/>
    </source>
</evidence>
<dbReference type="InterPro" id="IPR038888">
    <property type="entry name" value="CFAP36"/>
</dbReference>
<keyword evidence="8" id="KW-0966">Cell projection</keyword>
<keyword evidence="7" id="KW-0969">Cilium</keyword>
<evidence type="ECO:0000256" key="10">
    <source>
        <dbReference type="SAM" id="MobiDB-lite"/>
    </source>
</evidence>
<feature type="compositionally biased region" description="Basic and acidic residues" evidence="10">
    <location>
        <begin position="234"/>
        <end position="277"/>
    </location>
</feature>
<feature type="domain" description="BART" evidence="11">
    <location>
        <begin position="5"/>
        <end position="65"/>
    </location>
</feature>
<organism evidence="12 13">
    <name type="scientific">Pyxicephalus adspersus</name>
    <name type="common">African bullfrog</name>
    <dbReference type="NCBI Taxonomy" id="30357"/>
    <lineage>
        <taxon>Eukaryota</taxon>
        <taxon>Metazoa</taxon>
        <taxon>Chordata</taxon>
        <taxon>Craniata</taxon>
        <taxon>Vertebrata</taxon>
        <taxon>Euteleostomi</taxon>
        <taxon>Amphibia</taxon>
        <taxon>Batrachia</taxon>
        <taxon>Anura</taxon>
        <taxon>Neobatrachia</taxon>
        <taxon>Ranoidea</taxon>
        <taxon>Pyxicephalidae</taxon>
        <taxon>Pyxicephalinae</taxon>
        <taxon>Pyxicephalus</taxon>
    </lineage>
</organism>
<feature type="region of interest" description="Disordered" evidence="10">
    <location>
        <begin position="222"/>
        <end position="277"/>
    </location>
</feature>
<keyword evidence="6" id="KW-0175">Coiled coil</keyword>
<gene>
    <name evidence="12" type="ORF">GDO54_011213</name>
</gene>
<dbReference type="GO" id="GO:0097546">
    <property type="term" value="C:ciliary base"/>
    <property type="evidence" value="ECO:0007669"/>
    <property type="project" value="TreeGrafter"/>
</dbReference>
<dbReference type="PANTHER" id="PTHR21532">
    <property type="entry name" value="PHOSPHODIESTERASE HL"/>
    <property type="match status" value="1"/>
</dbReference>
<reference evidence="12" key="1">
    <citation type="thesis" date="2020" institute="ProQuest LLC" country="789 East Eisenhower Parkway, Ann Arbor, MI, USA">
        <title>Comparative Genomics and Chromosome Evolution.</title>
        <authorList>
            <person name="Mudd A.B."/>
        </authorList>
    </citation>
    <scope>NUCLEOTIDE SEQUENCE</scope>
    <source>
        <strain evidence="12">1538</strain>
        <tissue evidence="12">Blood</tissue>
    </source>
</reference>
<evidence type="ECO:0000256" key="2">
    <source>
        <dbReference type="ARBA" id="ARBA00004496"/>
    </source>
</evidence>
<keyword evidence="13" id="KW-1185">Reference proteome</keyword>
<dbReference type="GO" id="GO:0005930">
    <property type="term" value="C:axoneme"/>
    <property type="evidence" value="ECO:0007669"/>
    <property type="project" value="TreeGrafter"/>
</dbReference>
<evidence type="ECO:0000256" key="1">
    <source>
        <dbReference type="ARBA" id="ARBA00004138"/>
    </source>
</evidence>
<proteinExistence type="inferred from homology"/>
<dbReference type="AlphaFoldDB" id="A0AAV3A7A5"/>
<evidence type="ECO:0000256" key="9">
    <source>
        <dbReference type="ARBA" id="ARBA00031593"/>
    </source>
</evidence>
<comment type="caution">
    <text evidence="12">The sequence shown here is derived from an EMBL/GenBank/DDBJ whole genome shotgun (WGS) entry which is preliminary data.</text>
</comment>
<keyword evidence="5" id="KW-0963">Cytoplasm</keyword>
<dbReference type="InterPro" id="IPR023379">
    <property type="entry name" value="BART_dom"/>
</dbReference>
<dbReference type="Proteomes" id="UP001181693">
    <property type="component" value="Unassembled WGS sequence"/>
</dbReference>
<dbReference type="EMBL" id="DYDO01000004">
    <property type="protein sequence ID" value="DBA27031.1"/>
    <property type="molecule type" value="Genomic_DNA"/>
</dbReference>
<evidence type="ECO:0000313" key="12">
    <source>
        <dbReference type="EMBL" id="DBA27031.1"/>
    </source>
</evidence>
<dbReference type="PANTHER" id="PTHR21532:SF0">
    <property type="entry name" value="CILIA- AND FLAGELLA-ASSOCIATED PROTEIN 36"/>
    <property type="match status" value="1"/>
</dbReference>
<evidence type="ECO:0000259" key="11">
    <source>
        <dbReference type="Pfam" id="PF11527"/>
    </source>
</evidence>